<evidence type="ECO:0000256" key="2">
    <source>
        <dbReference type="ARBA" id="ARBA00023002"/>
    </source>
</evidence>
<comment type="similarity">
    <text evidence="1 3">Belongs to the short-chain dehydrogenases/reductases (SDR) family.</text>
</comment>
<sequence length="298" mass="32160">MAIALAYANEAADLILCSRSKEGLEAVARECMQKNAKKRSSHKAFLKKYFYGRVTAIGLENCKHETPLYTLSIHAEMKNSNLSGSIKCVTPPSYLKKTVASPLSGFGFLNGSIKVIVKDLSLAEDAKSLVEEVLSDSAKVGYGVDVLVNNAGMFVEGSAAAGDVDLWSTALHVNLLSPMIITRMLSEKMKARKGGVIINIGSIAGLEAMTFGGVYSTTKFGLRGWSLHCGRNLKEDNIKVTLISPGYVHTDMVKMAKIDFSKVIQPNDIAEAALLPIRTSYSCCPEEITIRVTGNCSL</sequence>
<dbReference type="SUPFAM" id="SSF51735">
    <property type="entry name" value="NAD(P)-binding Rossmann-fold domains"/>
    <property type="match status" value="1"/>
</dbReference>
<accession>A0ABQ7JDY1</accession>
<organism evidence="4 5">
    <name type="scientific">Cardiosporidium cionae</name>
    <dbReference type="NCBI Taxonomy" id="476202"/>
    <lineage>
        <taxon>Eukaryota</taxon>
        <taxon>Sar</taxon>
        <taxon>Alveolata</taxon>
        <taxon>Apicomplexa</taxon>
        <taxon>Aconoidasida</taxon>
        <taxon>Nephromycida</taxon>
        <taxon>Cardiosporidium</taxon>
    </lineage>
</organism>
<reference evidence="4 5" key="1">
    <citation type="journal article" date="2020" name="bioRxiv">
        <title>Metabolic contributions of an alphaproteobacterial endosymbiont in the apicomplexan Cardiosporidium cionae.</title>
        <authorList>
            <person name="Hunter E.S."/>
            <person name="Paight C.J."/>
            <person name="Lane C.E."/>
        </authorList>
    </citation>
    <scope>NUCLEOTIDE SEQUENCE [LARGE SCALE GENOMIC DNA]</scope>
    <source>
        <strain evidence="4">ESH_2018</strain>
    </source>
</reference>
<dbReference type="InterPro" id="IPR002347">
    <property type="entry name" value="SDR_fam"/>
</dbReference>
<dbReference type="Gene3D" id="3.40.50.720">
    <property type="entry name" value="NAD(P)-binding Rossmann-like Domain"/>
    <property type="match status" value="1"/>
</dbReference>
<dbReference type="EMBL" id="JADAQX010000071">
    <property type="protein sequence ID" value="KAF8822231.1"/>
    <property type="molecule type" value="Genomic_DNA"/>
</dbReference>
<protein>
    <recommendedName>
        <fullName evidence="6">Dehydrogenase/reductase 4</fullName>
    </recommendedName>
</protein>
<keyword evidence="2" id="KW-0560">Oxidoreductase</keyword>
<dbReference type="PANTHER" id="PTHR44196:SF1">
    <property type="entry name" value="DEHYDROGENASE_REDUCTASE SDR FAMILY MEMBER 7B"/>
    <property type="match status" value="1"/>
</dbReference>
<proteinExistence type="inferred from homology"/>
<name>A0ABQ7JDY1_9APIC</name>
<evidence type="ECO:0000256" key="3">
    <source>
        <dbReference type="RuleBase" id="RU000363"/>
    </source>
</evidence>
<evidence type="ECO:0000256" key="1">
    <source>
        <dbReference type="ARBA" id="ARBA00006484"/>
    </source>
</evidence>
<dbReference type="Pfam" id="PF00106">
    <property type="entry name" value="adh_short"/>
    <property type="match status" value="1"/>
</dbReference>
<evidence type="ECO:0000313" key="4">
    <source>
        <dbReference type="EMBL" id="KAF8822231.1"/>
    </source>
</evidence>
<dbReference type="Proteomes" id="UP000823046">
    <property type="component" value="Unassembled WGS sequence"/>
</dbReference>
<comment type="caution">
    <text evidence="4">The sequence shown here is derived from an EMBL/GenBank/DDBJ whole genome shotgun (WGS) entry which is preliminary data.</text>
</comment>
<dbReference type="CDD" id="cd05233">
    <property type="entry name" value="SDR_c"/>
    <property type="match status" value="1"/>
</dbReference>
<dbReference type="PRINTS" id="PR00080">
    <property type="entry name" value="SDRFAMILY"/>
</dbReference>
<dbReference type="PANTHER" id="PTHR44196">
    <property type="entry name" value="DEHYDROGENASE/REDUCTASE SDR FAMILY MEMBER 7B"/>
    <property type="match status" value="1"/>
</dbReference>
<dbReference type="InterPro" id="IPR036291">
    <property type="entry name" value="NAD(P)-bd_dom_sf"/>
</dbReference>
<evidence type="ECO:0008006" key="6">
    <source>
        <dbReference type="Google" id="ProtNLM"/>
    </source>
</evidence>
<gene>
    <name evidence="4" type="ORF">IE077_000763</name>
</gene>
<evidence type="ECO:0000313" key="5">
    <source>
        <dbReference type="Proteomes" id="UP000823046"/>
    </source>
</evidence>
<dbReference type="PRINTS" id="PR00081">
    <property type="entry name" value="GDHRDH"/>
</dbReference>
<keyword evidence="5" id="KW-1185">Reference proteome</keyword>